<sequence length="159" mass="17806">MVQPPGFEQQGVSGQQLEFWLATKFEASKADNSLFVHHSGSKLVYVLVYVDDIIVTGNDSQAIDCFVQDLNARFSLKDLGQLNYFLGIEITYNKGGVFLSQKKYILELLQRSSMDRSKGTPTPMTTTCKLSANRGSPIEDEHLYRSIFGALQYVVITRA</sequence>
<dbReference type="AlphaFoldDB" id="A0A5B6WIK6"/>
<dbReference type="OrthoDB" id="414945at2759"/>
<reference evidence="3" key="1">
    <citation type="journal article" date="2019" name="Plant Biotechnol. J.">
        <title>Genome sequencing of the Australian wild diploid species Gossypium australe highlights disease resistance and delayed gland morphogenesis.</title>
        <authorList>
            <person name="Cai Y."/>
            <person name="Cai X."/>
            <person name="Wang Q."/>
            <person name="Wang P."/>
            <person name="Zhang Y."/>
            <person name="Cai C."/>
            <person name="Xu Y."/>
            <person name="Wang K."/>
            <person name="Zhou Z."/>
            <person name="Wang C."/>
            <person name="Geng S."/>
            <person name="Li B."/>
            <person name="Dong Q."/>
            <person name="Hou Y."/>
            <person name="Wang H."/>
            <person name="Ai P."/>
            <person name="Liu Z."/>
            <person name="Yi F."/>
            <person name="Sun M."/>
            <person name="An G."/>
            <person name="Cheng J."/>
            <person name="Zhang Y."/>
            <person name="Shi Q."/>
            <person name="Xie Y."/>
            <person name="Shi X."/>
            <person name="Chang Y."/>
            <person name="Huang F."/>
            <person name="Chen Y."/>
            <person name="Hong S."/>
            <person name="Mi L."/>
            <person name="Sun Q."/>
            <person name="Zhang L."/>
            <person name="Zhou B."/>
            <person name="Peng R."/>
            <person name="Zhang X."/>
            <person name="Liu F."/>
        </authorList>
    </citation>
    <scope>NUCLEOTIDE SEQUENCE [LARGE SCALE GENOMIC DNA]</scope>
    <source>
        <strain evidence="3">cv. PA1801</strain>
    </source>
</reference>
<gene>
    <name evidence="2" type="ORF">EPI10_021339</name>
</gene>
<feature type="domain" description="Reverse transcriptase Ty1/copia-type" evidence="1">
    <location>
        <begin position="22"/>
        <end position="125"/>
    </location>
</feature>
<accession>A0A5B6WIK6</accession>
<evidence type="ECO:0000313" key="3">
    <source>
        <dbReference type="Proteomes" id="UP000325315"/>
    </source>
</evidence>
<dbReference type="InterPro" id="IPR013103">
    <property type="entry name" value="RVT_2"/>
</dbReference>
<dbReference type="Proteomes" id="UP000325315">
    <property type="component" value="Unassembled WGS sequence"/>
</dbReference>
<organism evidence="2 3">
    <name type="scientific">Gossypium australe</name>
    <dbReference type="NCBI Taxonomy" id="47621"/>
    <lineage>
        <taxon>Eukaryota</taxon>
        <taxon>Viridiplantae</taxon>
        <taxon>Streptophyta</taxon>
        <taxon>Embryophyta</taxon>
        <taxon>Tracheophyta</taxon>
        <taxon>Spermatophyta</taxon>
        <taxon>Magnoliopsida</taxon>
        <taxon>eudicotyledons</taxon>
        <taxon>Gunneridae</taxon>
        <taxon>Pentapetalae</taxon>
        <taxon>rosids</taxon>
        <taxon>malvids</taxon>
        <taxon>Malvales</taxon>
        <taxon>Malvaceae</taxon>
        <taxon>Malvoideae</taxon>
        <taxon>Gossypium</taxon>
    </lineage>
</organism>
<name>A0A5B6WIK6_9ROSI</name>
<dbReference type="SUPFAM" id="SSF56672">
    <property type="entry name" value="DNA/RNA polymerases"/>
    <property type="match status" value="1"/>
</dbReference>
<dbReference type="EMBL" id="SMMG02000003">
    <property type="protein sequence ID" value="KAA3480935.1"/>
    <property type="molecule type" value="Genomic_DNA"/>
</dbReference>
<proteinExistence type="predicted"/>
<comment type="caution">
    <text evidence="2">The sequence shown here is derived from an EMBL/GenBank/DDBJ whole genome shotgun (WGS) entry which is preliminary data.</text>
</comment>
<dbReference type="InterPro" id="IPR043502">
    <property type="entry name" value="DNA/RNA_pol_sf"/>
</dbReference>
<protein>
    <recommendedName>
        <fullName evidence="1">Reverse transcriptase Ty1/copia-type domain-containing protein</fullName>
    </recommendedName>
</protein>
<dbReference type="Pfam" id="PF07727">
    <property type="entry name" value="RVT_2"/>
    <property type="match status" value="1"/>
</dbReference>
<keyword evidence="3" id="KW-1185">Reference proteome</keyword>
<evidence type="ECO:0000313" key="2">
    <source>
        <dbReference type="EMBL" id="KAA3480935.1"/>
    </source>
</evidence>
<evidence type="ECO:0000259" key="1">
    <source>
        <dbReference type="Pfam" id="PF07727"/>
    </source>
</evidence>